<name>A0A0G4H7W2_9ALVE</name>
<gene>
    <name evidence="3" type="ORF">Cvel_25070</name>
</gene>
<feature type="transmembrane region" description="Helical" evidence="2">
    <location>
        <begin position="105"/>
        <end position="127"/>
    </location>
</feature>
<organism evidence="3">
    <name type="scientific">Chromera velia CCMP2878</name>
    <dbReference type="NCBI Taxonomy" id="1169474"/>
    <lineage>
        <taxon>Eukaryota</taxon>
        <taxon>Sar</taxon>
        <taxon>Alveolata</taxon>
        <taxon>Colpodellida</taxon>
        <taxon>Chromeraceae</taxon>
        <taxon>Chromera</taxon>
    </lineage>
</organism>
<protein>
    <submittedName>
        <fullName evidence="3">Uncharacterized protein</fullName>
    </submittedName>
</protein>
<feature type="compositionally biased region" description="Basic and acidic residues" evidence="1">
    <location>
        <begin position="10"/>
        <end position="20"/>
    </location>
</feature>
<proteinExistence type="predicted"/>
<feature type="region of interest" description="Disordered" evidence="1">
    <location>
        <begin position="1"/>
        <end position="55"/>
    </location>
</feature>
<reference evidence="3" key="1">
    <citation type="submission" date="2014-11" db="EMBL/GenBank/DDBJ databases">
        <authorList>
            <person name="Otto D Thomas"/>
            <person name="Naeem Raeece"/>
        </authorList>
    </citation>
    <scope>NUCLEOTIDE SEQUENCE</scope>
</reference>
<evidence type="ECO:0000256" key="1">
    <source>
        <dbReference type="SAM" id="MobiDB-lite"/>
    </source>
</evidence>
<dbReference type="EMBL" id="CDMZ01001973">
    <property type="protein sequence ID" value="CEM39999.1"/>
    <property type="molecule type" value="Genomic_DNA"/>
</dbReference>
<feature type="compositionally biased region" description="Polar residues" evidence="1">
    <location>
        <begin position="37"/>
        <end position="52"/>
    </location>
</feature>
<dbReference type="AlphaFoldDB" id="A0A0G4H7W2"/>
<sequence>MMSTSRKRPVKLEREGRLDPDVSSSTKEQSPSSSLSDTTRGGSVTSSASPSPTGDVLPPSTSAFLMSSVLLADPKNWRRRAPPFMLCSCQLFGLNMYFAYRQDTLLVLVTSSILYFLGSAFHLNWWVSGGRPHPLLRTTDIFFSALTWFHGLFSAIGMAMWLNVIIGLGVPVVWLLKVSLIPKEERYIRACVHCLTHLSGFIAIALNTFRMKPEEHFLASVIEPRISSWHT</sequence>
<evidence type="ECO:0000256" key="2">
    <source>
        <dbReference type="SAM" id="Phobius"/>
    </source>
</evidence>
<accession>A0A0G4H7W2</accession>
<feature type="transmembrane region" description="Helical" evidence="2">
    <location>
        <begin position="187"/>
        <end position="206"/>
    </location>
</feature>
<evidence type="ECO:0000313" key="3">
    <source>
        <dbReference type="EMBL" id="CEM39999.1"/>
    </source>
</evidence>
<feature type="compositionally biased region" description="Low complexity" evidence="1">
    <location>
        <begin position="23"/>
        <end position="36"/>
    </location>
</feature>
<keyword evidence="2" id="KW-1133">Transmembrane helix</keyword>
<dbReference type="VEuPathDB" id="CryptoDB:Cvel_25070"/>
<keyword evidence="2" id="KW-0472">Membrane</keyword>
<keyword evidence="2" id="KW-0812">Transmembrane</keyword>
<feature type="transmembrane region" description="Helical" evidence="2">
    <location>
        <begin position="147"/>
        <end position="175"/>
    </location>
</feature>